<dbReference type="EMBL" id="FONG01000006">
    <property type="protein sequence ID" value="SFE87791.1"/>
    <property type="molecule type" value="Genomic_DNA"/>
</dbReference>
<dbReference type="InterPro" id="IPR058548">
    <property type="entry name" value="MlaB-like_STAS"/>
</dbReference>
<dbReference type="Proteomes" id="UP000199323">
    <property type="component" value="Unassembled WGS sequence"/>
</dbReference>
<evidence type="ECO:0000259" key="1">
    <source>
        <dbReference type="PROSITE" id="PS50801"/>
    </source>
</evidence>
<feature type="domain" description="STAS" evidence="1">
    <location>
        <begin position="1"/>
        <end position="73"/>
    </location>
</feature>
<organism evidence="2 3">
    <name type="scientific">Actinacidiphila alni</name>
    <dbReference type="NCBI Taxonomy" id="380248"/>
    <lineage>
        <taxon>Bacteria</taxon>
        <taxon>Bacillati</taxon>
        <taxon>Actinomycetota</taxon>
        <taxon>Actinomycetes</taxon>
        <taxon>Kitasatosporales</taxon>
        <taxon>Streptomycetaceae</taxon>
        <taxon>Actinacidiphila</taxon>
    </lineage>
</organism>
<evidence type="ECO:0000313" key="2">
    <source>
        <dbReference type="EMBL" id="SFE87791.1"/>
    </source>
</evidence>
<reference evidence="2 3" key="1">
    <citation type="submission" date="2016-10" db="EMBL/GenBank/DDBJ databases">
        <authorList>
            <person name="de Groot N.N."/>
        </authorList>
    </citation>
    <scope>NUCLEOTIDE SEQUENCE [LARGE SCALE GENOMIC DNA]</scope>
    <source>
        <strain evidence="2 3">CGMCC 4.3510</strain>
    </source>
</reference>
<accession>A0A1I2E5M7</accession>
<dbReference type="PROSITE" id="PS50801">
    <property type="entry name" value="STAS"/>
    <property type="match status" value="1"/>
</dbReference>
<dbReference type="InterPro" id="IPR002645">
    <property type="entry name" value="STAS_dom"/>
</dbReference>
<name>A0A1I2E5M7_9ACTN</name>
<dbReference type="SUPFAM" id="SSF52091">
    <property type="entry name" value="SpoIIaa-like"/>
    <property type="match status" value="1"/>
</dbReference>
<keyword evidence="3" id="KW-1185">Reference proteome</keyword>
<dbReference type="InterPro" id="IPR036513">
    <property type="entry name" value="STAS_dom_sf"/>
</dbReference>
<sequence>MTAAPGPMEPLVVDVTDLPANSAGTIGALARLRLAARRTGHRVRLRGATAELRELLELAGLAGEFEWEAEERE</sequence>
<dbReference type="RefSeq" id="WP_245795996.1">
    <property type="nucleotide sequence ID" value="NZ_FONG01000006.1"/>
</dbReference>
<dbReference type="Pfam" id="PF13466">
    <property type="entry name" value="STAS_2"/>
    <property type="match status" value="1"/>
</dbReference>
<dbReference type="AlphaFoldDB" id="A0A1I2E5M7"/>
<protein>
    <submittedName>
        <fullName evidence="2">STAS domain-containing protein</fullName>
    </submittedName>
</protein>
<gene>
    <name evidence="2" type="ORF">SAMN05216251_10626</name>
</gene>
<dbReference type="Gene3D" id="3.30.750.24">
    <property type="entry name" value="STAS domain"/>
    <property type="match status" value="1"/>
</dbReference>
<evidence type="ECO:0000313" key="3">
    <source>
        <dbReference type="Proteomes" id="UP000199323"/>
    </source>
</evidence>
<proteinExistence type="predicted"/>